<evidence type="ECO:0000313" key="4">
    <source>
        <dbReference type="EMBL" id="CAH3040190.1"/>
    </source>
</evidence>
<feature type="domain" description="Death" evidence="2">
    <location>
        <begin position="450"/>
        <end position="509"/>
    </location>
</feature>
<dbReference type="CDD" id="cd01670">
    <property type="entry name" value="Death"/>
    <property type="match status" value="2"/>
</dbReference>
<evidence type="ECO:0000313" key="5">
    <source>
        <dbReference type="Proteomes" id="UP001159428"/>
    </source>
</evidence>
<feature type="region of interest" description="Disordered" evidence="1">
    <location>
        <begin position="381"/>
        <end position="417"/>
    </location>
</feature>
<dbReference type="Gene3D" id="1.10.533.10">
    <property type="entry name" value="Death Domain, Fas"/>
    <property type="match status" value="2"/>
</dbReference>
<protein>
    <recommendedName>
        <fullName evidence="6">Ubiquitinyl hydrolase 1</fullName>
    </recommendedName>
</protein>
<dbReference type="PROSITE" id="PS50802">
    <property type="entry name" value="OTU"/>
    <property type="match status" value="1"/>
</dbReference>
<dbReference type="InterPro" id="IPR038765">
    <property type="entry name" value="Papain-like_cys_pep_sf"/>
</dbReference>
<accession>A0AAU9W028</accession>
<evidence type="ECO:0000256" key="1">
    <source>
        <dbReference type="SAM" id="MobiDB-lite"/>
    </source>
</evidence>
<dbReference type="Pfam" id="PF02338">
    <property type="entry name" value="OTU"/>
    <property type="match status" value="1"/>
</dbReference>
<dbReference type="Proteomes" id="UP001159428">
    <property type="component" value="Unassembled WGS sequence"/>
</dbReference>
<feature type="region of interest" description="Disordered" evidence="1">
    <location>
        <begin position="172"/>
        <end position="196"/>
    </location>
</feature>
<dbReference type="InterPro" id="IPR011029">
    <property type="entry name" value="DEATH-like_dom_sf"/>
</dbReference>
<keyword evidence="5" id="KW-1185">Reference proteome</keyword>
<proteinExistence type="predicted"/>
<dbReference type="PROSITE" id="PS50017">
    <property type="entry name" value="DEATH_DOMAIN"/>
    <property type="match status" value="2"/>
</dbReference>
<dbReference type="InterPro" id="IPR003323">
    <property type="entry name" value="OTU_dom"/>
</dbReference>
<evidence type="ECO:0000259" key="2">
    <source>
        <dbReference type="PROSITE" id="PS50017"/>
    </source>
</evidence>
<dbReference type="PANTHER" id="PTHR12419:SF11">
    <property type="entry name" value="OTU DOMAIN-CONTAINING PROTEIN DDB_G0284757"/>
    <property type="match status" value="1"/>
</dbReference>
<dbReference type="AlphaFoldDB" id="A0AAU9W028"/>
<evidence type="ECO:0000259" key="3">
    <source>
        <dbReference type="PROSITE" id="PS50802"/>
    </source>
</evidence>
<dbReference type="Pfam" id="PF00531">
    <property type="entry name" value="Death"/>
    <property type="match status" value="2"/>
</dbReference>
<dbReference type="CDD" id="cd22758">
    <property type="entry name" value="OTU_232R-like"/>
    <property type="match status" value="1"/>
</dbReference>
<name>A0AAU9W028_9CNID</name>
<feature type="domain" description="Death" evidence="2">
    <location>
        <begin position="554"/>
        <end position="606"/>
    </location>
</feature>
<dbReference type="SUPFAM" id="SSF47986">
    <property type="entry name" value="DEATH domain"/>
    <property type="match status" value="2"/>
</dbReference>
<comment type="caution">
    <text evidence="4">The sequence shown here is derived from an EMBL/GenBank/DDBJ whole genome shotgun (WGS) entry which is preliminary data.</text>
</comment>
<dbReference type="PANTHER" id="PTHR12419">
    <property type="entry name" value="OTU DOMAIN CONTAINING PROTEIN"/>
    <property type="match status" value="1"/>
</dbReference>
<gene>
    <name evidence="4" type="ORF">PMEA_00025808</name>
</gene>
<dbReference type="SMART" id="SM00005">
    <property type="entry name" value="DEATH"/>
    <property type="match status" value="2"/>
</dbReference>
<sequence length="626" mass="70805">MACAVEVGGKKRLVTWHNVINEDDKAKPIRLHRCSKEFFNDQKNYRFEMSQVEQIESCSFISLLRGDAPTPKKDFEILKLKVPESDEKSKDVFAYSFTGCKDTVKFTFKYDYDRGKHELNSPVKDCICEKSFILGSPIITDKDQVIGVVGEDLDGRLFPYFLTDTEVGMCGTEHQEKKPSETQDIPDASGAPEGTTKNLEKLKDAIKKCESKVKSKGVPKLELKVKLEKAAFEKGFIVSDNDGGGNCLFHALSEQLSLAKEDPIPHDVLRKTLVQYLKENQIMKNGTDLFSLLDSDQHSHFGTWEEYLTHMAKDGIWGDEIVIFAAANNYKRDINVIRPLPGDEILVIPIKPECEVKGGNPIWLGHIYDCHFVSLLKAPVPSSDQHTDGTRPQKCNEERDKQHELVSGHEKPPFGIKRSSSLESVEKIRSGNIPPEWFPYLALDIQGNMKWRRLGNSLDLSNAELNGIEQDNDEEYERSYKMLITWWQKGAASYDKLASALKEHNLGEICRDYCLMGHTPLLKEDVKLPGNLKEEPIDDKALSSIAAAVMKKCQRLGRALGINNDRLDKIAMDNPKDGFEQSYQMLRAWKQANVYNASYYSLAQALYDRTVNLGVVVNSLCLKKIQ</sequence>
<dbReference type="GO" id="GO:0004843">
    <property type="term" value="F:cysteine-type deubiquitinase activity"/>
    <property type="evidence" value="ECO:0007669"/>
    <property type="project" value="TreeGrafter"/>
</dbReference>
<dbReference type="SUPFAM" id="SSF54001">
    <property type="entry name" value="Cysteine proteinases"/>
    <property type="match status" value="1"/>
</dbReference>
<dbReference type="GO" id="GO:0007165">
    <property type="term" value="P:signal transduction"/>
    <property type="evidence" value="ECO:0007669"/>
    <property type="project" value="InterPro"/>
</dbReference>
<reference evidence="4 5" key="1">
    <citation type="submission" date="2022-05" db="EMBL/GenBank/DDBJ databases">
        <authorList>
            <consortium name="Genoscope - CEA"/>
            <person name="William W."/>
        </authorList>
    </citation>
    <scope>NUCLEOTIDE SEQUENCE [LARGE SCALE GENOMIC DNA]</scope>
</reference>
<dbReference type="GO" id="GO:0016579">
    <property type="term" value="P:protein deubiquitination"/>
    <property type="evidence" value="ECO:0007669"/>
    <property type="project" value="TreeGrafter"/>
</dbReference>
<dbReference type="Gene3D" id="3.90.70.80">
    <property type="match status" value="1"/>
</dbReference>
<dbReference type="InterPro" id="IPR050704">
    <property type="entry name" value="Peptidase_C85-like"/>
</dbReference>
<feature type="compositionally biased region" description="Basic and acidic residues" evidence="1">
    <location>
        <begin position="385"/>
        <end position="412"/>
    </location>
</feature>
<dbReference type="EMBL" id="CALNXJ010000005">
    <property type="protein sequence ID" value="CAH3040190.1"/>
    <property type="molecule type" value="Genomic_DNA"/>
</dbReference>
<dbReference type="InterPro" id="IPR000488">
    <property type="entry name" value="Death_dom"/>
</dbReference>
<organism evidence="4 5">
    <name type="scientific">Pocillopora meandrina</name>
    <dbReference type="NCBI Taxonomy" id="46732"/>
    <lineage>
        <taxon>Eukaryota</taxon>
        <taxon>Metazoa</taxon>
        <taxon>Cnidaria</taxon>
        <taxon>Anthozoa</taxon>
        <taxon>Hexacorallia</taxon>
        <taxon>Scleractinia</taxon>
        <taxon>Astrocoeniina</taxon>
        <taxon>Pocilloporidae</taxon>
        <taxon>Pocillopora</taxon>
    </lineage>
</organism>
<evidence type="ECO:0008006" key="6">
    <source>
        <dbReference type="Google" id="ProtNLM"/>
    </source>
</evidence>
<feature type="domain" description="OTU" evidence="3">
    <location>
        <begin position="236"/>
        <end position="378"/>
    </location>
</feature>